<dbReference type="NCBIfam" id="NF038403">
    <property type="entry name" value="perm_prefix_1"/>
    <property type="match status" value="1"/>
</dbReference>
<evidence type="ECO:0000313" key="3">
    <source>
        <dbReference type="Proteomes" id="UP001164803"/>
    </source>
</evidence>
<sequence>MTSSVLLDRDMKRRVHIAVDRICNKISEPQNVVSDLREELTANILASIQELVHNGHSIETAVELAIQHFGEPSTVLPEIRGLVRIQRVFAKWLLAVTLIIGGLGAFCITFNSIVNSRIEPYYNRQITTAIEKMANQENIQSSIPLTFENNVKSLVDKTPYVTGVGMSVLKANTPPNKTPFQFVYPNSLKQIETNGIFLRMMNNRLFTNLAPTLALYCPIKGTTDRILYVEIVGTHSSYEFGILGVCLLSVYWALFSAWGIINAIYNRRFNIWWGISMIMFNLLGYFAYELFNRKSRRFVSG</sequence>
<dbReference type="RefSeq" id="WP_268044619.1">
    <property type="nucleotide sequence ID" value="NZ_CP104064.1"/>
</dbReference>
<keyword evidence="1" id="KW-0812">Transmembrane</keyword>
<reference evidence="2" key="1">
    <citation type="submission" date="2022-08" db="EMBL/GenBank/DDBJ databases">
        <title>Alicyclobacillus dauci DSM2870, complete genome.</title>
        <authorList>
            <person name="Wang Q."/>
            <person name="Cai R."/>
            <person name="Wang Z."/>
        </authorList>
    </citation>
    <scope>NUCLEOTIDE SEQUENCE</scope>
    <source>
        <strain evidence="2">DSM 28700</strain>
    </source>
</reference>
<keyword evidence="3" id="KW-1185">Reference proteome</keyword>
<feature type="transmembrane region" description="Helical" evidence="1">
    <location>
        <begin position="240"/>
        <end position="265"/>
    </location>
</feature>
<protein>
    <submittedName>
        <fullName evidence="2">Permease prefix domain 1-containing protein</fullName>
    </submittedName>
</protein>
<organism evidence="2 3">
    <name type="scientific">Alicyclobacillus dauci</name>
    <dbReference type="NCBI Taxonomy" id="1475485"/>
    <lineage>
        <taxon>Bacteria</taxon>
        <taxon>Bacillati</taxon>
        <taxon>Bacillota</taxon>
        <taxon>Bacilli</taxon>
        <taxon>Bacillales</taxon>
        <taxon>Alicyclobacillaceae</taxon>
        <taxon>Alicyclobacillus</taxon>
    </lineage>
</organism>
<accession>A0ABY6Z2V5</accession>
<proteinExistence type="predicted"/>
<feature type="transmembrane region" description="Helical" evidence="1">
    <location>
        <begin position="271"/>
        <end position="291"/>
    </location>
</feature>
<gene>
    <name evidence="2" type="ORF">NZD86_01055</name>
</gene>
<dbReference type="Proteomes" id="UP001164803">
    <property type="component" value="Chromosome"/>
</dbReference>
<dbReference type="InterPro" id="IPR047928">
    <property type="entry name" value="Perm_prefix_1"/>
</dbReference>
<evidence type="ECO:0000313" key="2">
    <source>
        <dbReference type="EMBL" id="WAH37172.1"/>
    </source>
</evidence>
<feature type="transmembrane region" description="Helical" evidence="1">
    <location>
        <begin position="92"/>
        <end position="114"/>
    </location>
</feature>
<keyword evidence="1" id="KW-0472">Membrane</keyword>
<evidence type="ECO:0000256" key="1">
    <source>
        <dbReference type="SAM" id="Phobius"/>
    </source>
</evidence>
<dbReference type="EMBL" id="CP104064">
    <property type="protein sequence ID" value="WAH37172.1"/>
    <property type="molecule type" value="Genomic_DNA"/>
</dbReference>
<name>A0ABY6Z2V5_9BACL</name>
<keyword evidence="1" id="KW-1133">Transmembrane helix</keyword>